<protein>
    <submittedName>
        <fullName evidence="1">Uncharacterized protein</fullName>
    </submittedName>
</protein>
<dbReference type="EMBL" id="NBSK02000004">
    <property type="protein sequence ID" value="KAJ0211250.1"/>
    <property type="molecule type" value="Genomic_DNA"/>
</dbReference>
<keyword evidence="2" id="KW-1185">Reference proteome</keyword>
<organism evidence="1 2">
    <name type="scientific">Lactuca sativa</name>
    <name type="common">Garden lettuce</name>
    <dbReference type="NCBI Taxonomy" id="4236"/>
    <lineage>
        <taxon>Eukaryota</taxon>
        <taxon>Viridiplantae</taxon>
        <taxon>Streptophyta</taxon>
        <taxon>Embryophyta</taxon>
        <taxon>Tracheophyta</taxon>
        <taxon>Spermatophyta</taxon>
        <taxon>Magnoliopsida</taxon>
        <taxon>eudicotyledons</taxon>
        <taxon>Gunneridae</taxon>
        <taxon>Pentapetalae</taxon>
        <taxon>asterids</taxon>
        <taxon>campanulids</taxon>
        <taxon>Asterales</taxon>
        <taxon>Asteraceae</taxon>
        <taxon>Cichorioideae</taxon>
        <taxon>Cichorieae</taxon>
        <taxon>Lactucinae</taxon>
        <taxon>Lactuca</taxon>
    </lineage>
</organism>
<sequence length="135" mass="15429">MFILEDVCLPSIISLVGMEKYKSCWHEKLTGSLFTCEVSNNGQGGPLFKITRSSCSELPLQYGQTILCRADLEEHDNVVTELTEIDQDIGDEIVYEDVIGDQYFERSSLSSTWELLLKMIVDVHEELYQPERQCT</sequence>
<reference evidence="1 2" key="1">
    <citation type="journal article" date="2017" name="Nat. Commun.">
        <title>Genome assembly with in vitro proximity ligation data and whole-genome triplication in lettuce.</title>
        <authorList>
            <person name="Reyes-Chin-Wo S."/>
            <person name="Wang Z."/>
            <person name="Yang X."/>
            <person name="Kozik A."/>
            <person name="Arikit S."/>
            <person name="Song C."/>
            <person name="Xia L."/>
            <person name="Froenicke L."/>
            <person name="Lavelle D.O."/>
            <person name="Truco M.J."/>
            <person name="Xia R."/>
            <person name="Zhu S."/>
            <person name="Xu C."/>
            <person name="Xu H."/>
            <person name="Xu X."/>
            <person name="Cox K."/>
            <person name="Korf I."/>
            <person name="Meyers B.C."/>
            <person name="Michelmore R.W."/>
        </authorList>
    </citation>
    <scope>NUCLEOTIDE SEQUENCE [LARGE SCALE GENOMIC DNA]</scope>
    <source>
        <strain evidence="2">cv. Salinas</strain>
        <tissue evidence="1">Seedlings</tissue>
    </source>
</reference>
<name>A0A9R1VRK3_LACSA</name>
<proteinExistence type="predicted"/>
<dbReference type="PANTHER" id="PTHR47162">
    <property type="entry name" value="OS02G0192300 PROTEIN"/>
    <property type="match status" value="1"/>
</dbReference>
<dbReference type="Proteomes" id="UP000235145">
    <property type="component" value="Unassembled WGS sequence"/>
</dbReference>
<dbReference type="PANTHER" id="PTHR47162:SF8">
    <property type="entry name" value="METHYL-CPG-BINDING DOMAIN-CONTAINING PROTEIN 9"/>
    <property type="match status" value="1"/>
</dbReference>
<evidence type="ECO:0000313" key="1">
    <source>
        <dbReference type="EMBL" id="KAJ0211250.1"/>
    </source>
</evidence>
<accession>A0A9R1VRK3</accession>
<dbReference type="AlphaFoldDB" id="A0A9R1VRK3"/>
<evidence type="ECO:0000313" key="2">
    <source>
        <dbReference type="Proteomes" id="UP000235145"/>
    </source>
</evidence>
<comment type="caution">
    <text evidence="1">The sequence shown here is derived from an EMBL/GenBank/DDBJ whole genome shotgun (WGS) entry which is preliminary data.</text>
</comment>
<gene>
    <name evidence="1" type="ORF">LSAT_V11C400226490</name>
</gene>